<feature type="domain" description="3-keto-alpha-glucoside-1,2-lyase/3-keto-2-hydroxy-glucal hydratase" evidence="1">
    <location>
        <begin position="36"/>
        <end position="203"/>
    </location>
</feature>
<comment type="caution">
    <text evidence="2">The sequence shown here is derived from an EMBL/GenBank/DDBJ whole genome shotgun (WGS) entry which is preliminary data.</text>
</comment>
<dbReference type="Proteomes" id="UP000886476">
    <property type="component" value="Unassembled WGS sequence"/>
</dbReference>
<proteinExistence type="predicted"/>
<name>A0ABX2CJ15_9BRAD</name>
<sequence length="205" mass="22234">MQGGVSMRIRWGVLAAGLVMTGAALTMTRMASADDGWVTLVDGDKKVEFTEVGKANWEAKDGALMADKLDGKDPSYLVTKASYKDFQIKAEFWVDDAANSGIFIRCDQSAKIDSNICYEVNIFDKRPDPKYGTGAIVDVSKVDPMPKAGGKWNTYEITAKGTRLTVMLNGEKTADVDDSKHAAGPIALQYGSGVVKFKKVQIKPL</sequence>
<dbReference type="InterPro" id="IPR010496">
    <property type="entry name" value="AL/BT2_dom"/>
</dbReference>
<dbReference type="EMBL" id="JABFDN010000009">
    <property type="protein sequence ID" value="NPU68209.1"/>
    <property type="molecule type" value="Genomic_DNA"/>
</dbReference>
<reference evidence="2" key="1">
    <citation type="submission" date="2020-05" db="EMBL/GenBank/DDBJ databases">
        <title>Nod-independent and nitrogen-fixing Bradyrhizobium aeschynomene sp. nov. isolated from nodules of Aeschynomene indica.</title>
        <authorList>
            <person name="Zhang Z."/>
        </authorList>
    </citation>
    <scope>NUCLEOTIDE SEQUENCE</scope>
    <source>
        <strain evidence="2">83012</strain>
    </source>
</reference>
<dbReference type="Pfam" id="PF06439">
    <property type="entry name" value="3keto-disac_hyd"/>
    <property type="match status" value="1"/>
</dbReference>
<accession>A0ABX2CJ15</accession>
<dbReference type="Gene3D" id="2.60.120.560">
    <property type="entry name" value="Exo-inulinase, domain 1"/>
    <property type="match status" value="1"/>
</dbReference>
<organism evidence="2 3">
    <name type="scientific">Bradyrhizobium aeschynomenes</name>
    <dbReference type="NCBI Taxonomy" id="2734909"/>
    <lineage>
        <taxon>Bacteria</taxon>
        <taxon>Pseudomonadati</taxon>
        <taxon>Pseudomonadota</taxon>
        <taxon>Alphaproteobacteria</taxon>
        <taxon>Hyphomicrobiales</taxon>
        <taxon>Nitrobacteraceae</taxon>
        <taxon>Bradyrhizobium</taxon>
    </lineage>
</organism>
<evidence type="ECO:0000313" key="3">
    <source>
        <dbReference type="Proteomes" id="UP000886476"/>
    </source>
</evidence>
<evidence type="ECO:0000259" key="1">
    <source>
        <dbReference type="Pfam" id="PF06439"/>
    </source>
</evidence>
<keyword evidence="3" id="KW-1185">Reference proteome</keyword>
<evidence type="ECO:0000313" key="2">
    <source>
        <dbReference type="EMBL" id="NPU68209.1"/>
    </source>
</evidence>
<protein>
    <submittedName>
        <fullName evidence="2">DUF1080 domain-containing protein</fullName>
    </submittedName>
</protein>
<gene>
    <name evidence="2" type="ORF">HL667_24620</name>
</gene>